<dbReference type="InterPro" id="IPR038586">
    <property type="entry name" value="Tctex-1-like_sf"/>
</dbReference>
<comment type="similarity">
    <text evidence="1">Belongs to the dynein light chain Tctex-type family.</text>
</comment>
<organism evidence="3 4">
    <name type="scientific">Polarella glacialis</name>
    <name type="common">Dinoflagellate</name>
    <dbReference type="NCBI Taxonomy" id="89957"/>
    <lineage>
        <taxon>Eukaryota</taxon>
        <taxon>Sar</taxon>
        <taxon>Alveolata</taxon>
        <taxon>Dinophyceae</taxon>
        <taxon>Suessiales</taxon>
        <taxon>Suessiaceae</taxon>
        <taxon>Polarella</taxon>
    </lineage>
</organism>
<proteinExistence type="inferred from homology"/>
<dbReference type="CDD" id="cd21459">
    <property type="entry name" value="DLC-like_TCTEX1D2"/>
    <property type="match status" value="1"/>
</dbReference>
<dbReference type="PANTHER" id="PTHR21255:SF7">
    <property type="entry name" value="DYNEIN LIGHT CHAIN TCTEX-TYPE PROTEIN 2B"/>
    <property type="match status" value="1"/>
</dbReference>
<feature type="non-terminal residue" evidence="3">
    <location>
        <position position="1"/>
    </location>
</feature>
<dbReference type="Proteomes" id="UP000626109">
    <property type="component" value="Unassembled WGS sequence"/>
</dbReference>
<evidence type="ECO:0000256" key="1">
    <source>
        <dbReference type="ARBA" id="ARBA00005361"/>
    </source>
</evidence>
<dbReference type="FunFam" id="3.30.1140.40:FF:000003">
    <property type="entry name" value="tctex1 domain-containing protein 2"/>
    <property type="match status" value="1"/>
</dbReference>
<evidence type="ECO:0000256" key="2">
    <source>
        <dbReference type="SAM" id="MobiDB-lite"/>
    </source>
</evidence>
<protein>
    <recommendedName>
        <fullName evidence="5">Dynein light chain</fullName>
    </recommendedName>
</protein>
<dbReference type="Pfam" id="PF03645">
    <property type="entry name" value="Tctex-1"/>
    <property type="match status" value="1"/>
</dbReference>
<evidence type="ECO:0000313" key="3">
    <source>
        <dbReference type="EMBL" id="CAE8651617.1"/>
    </source>
</evidence>
<evidence type="ECO:0000313" key="4">
    <source>
        <dbReference type="Proteomes" id="UP000626109"/>
    </source>
</evidence>
<dbReference type="AlphaFoldDB" id="A0A813IMB4"/>
<sequence>SGGASSDGLQSGTRGRVALGDESHASAMDKKKADENTYVIHPEYKNKFRPGPTREVIKDVMQAKLERATYSPDTTSLLTKQVADEIKDRLKELMLPRYKIVVQVAIGEQKGQGVRMGSRCFWDGDTDSYASETYSNESLFCVATAYGVYLY</sequence>
<dbReference type="Gene3D" id="3.30.1140.40">
    <property type="entry name" value="Tctex-1"/>
    <property type="match status" value="1"/>
</dbReference>
<reference evidence="3" key="1">
    <citation type="submission" date="2021-02" db="EMBL/GenBank/DDBJ databases">
        <authorList>
            <person name="Dougan E. K."/>
            <person name="Rhodes N."/>
            <person name="Thang M."/>
            <person name="Chan C."/>
        </authorList>
    </citation>
    <scope>NUCLEOTIDE SEQUENCE</scope>
</reference>
<dbReference type="PANTHER" id="PTHR21255">
    <property type="entry name" value="T-COMPLEX-ASSOCIATED-TESTIS-EXPRESSED 1/ DYNEIN LIGHT CHAIN"/>
    <property type="match status" value="1"/>
</dbReference>
<dbReference type="GO" id="GO:0005868">
    <property type="term" value="C:cytoplasmic dynein complex"/>
    <property type="evidence" value="ECO:0007669"/>
    <property type="project" value="TreeGrafter"/>
</dbReference>
<dbReference type="GO" id="GO:0007018">
    <property type="term" value="P:microtubule-based movement"/>
    <property type="evidence" value="ECO:0007669"/>
    <property type="project" value="TreeGrafter"/>
</dbReference>
<name>A0A813IMB4_POLGL</name>
<dbReference type="GO" id="GO:0045505">
    <property type="term" value="F:dynein intermediate chain binding"/>
    <property type="evidence" value="ECO:0007669"/>
    <property type="project" value="TreeGrafter"/>
</dbReference>
<feature type="region of interest" description="Disordered" evidence="2">
    <location>
        <begin position="1"/>
        <end position="36"/>
    </location>
</feature>
<gene>
    <name evidence="3" type="ORF">PGLA2088_LOCUS9138</name>
</gene>
<accession>A0A813IMB4</accession>
<comment type="caution">
    <text evidence="3">The sequence shown here is derived from an EMBL/GenBank/DDBJ whole genome shotgun (WGS) entry which is preliminary data.</text>
</comment>
<dbReference type="InterPro" id="IPR005334">
    <property type="entry name" value="Tctex-1-like"/>
</dbReference>
<dbReference type="EMBL" id="CAJNNW010009992">
    <property type="protein sequence ID" value="CAE8651617.1"/>
    <property type="molecule type" value="Genomic_DNA"/>
</dbReference>
<feature type="compositionally biased region" description="Basic and acidic residues" evidence="2">
    <location>
        <begin position="19"/>
        <end position="35"/>
    </location>
</feature>
<dbReference type="GO" id="GO:0005737">
    <property type="term" value="C:cytoplasm"/>
    <property type="evidence" value="ECO:0007669"/>
    <property type="project" value="TreeGrafter"/>
</dbReference>
<evidence type="ECO:0008006" key="5">
    <source>
        <dbReference type="Google" id="ProtNLM"/>
    </source>
</evidence>